<gene>
    <name evidence="2" type="ORF">CEXT_229541</name>
</gene>
<accession>A0AAV4WXE8</accession>
<protein>
    <submittedName>
        <fullName evidence="2">Uncharacterized protein</fullName>
    </submittedName>
</protein>
<dbReference type="EMBL" id="BPLR01016893">
    <property type="protein sequence ID" value="GIY87137.1"/>
    <property type="molecule type" value="Genomic_DNA"/>
</dbReference>
<feature type="region of interest" description="Disordered" evidence="1">
    <location>
        <begin position="1"/>
        <end position="30"/>
    </location>
</feature>
<feature type="non-terminal residue" evidence="2">
    <location>
        <position position="1"/>
    </location>
</feature>
<name>A0AAV4WXE8_CAEEX</name>
<dbReference type="AlphaFoldDB" id="A0AAV4WXE8"/>
<feature type="compositionally biased region" description="Polar residues" evidence="1">
    <location>
        <begin position="15"/>
        <end position="29"/>
    </location>
</feature>
<reference evidence="2 3" key="1">
    <citation type="submission" date="2021-06" db="EMBL/GenBank/DDBJ databases">
        <title>Caerostris extrusa draft genome.</title>
        <authorList>
            <person name="Kono N."/>
            <person name="Arakawa K."/>
        </authorList>
    </citation>
    <scope>NUCLEOTIDE SEQUENCE [LARGE SCALE GENOMIC DNA]</scope>
</reference>
<sequence length="57" mass="6699">LILPHQDWQSRKSSQENPRNKAPNLTLQENAIGRKCRPLPDFSSTQRDFLAQQIRRL</sequence>
<organism evidence="2 3">
    <name type="scientific">Caerostris extrusa</name>
    <name type="common">Bark spider</name>
    <name type="synonym">Caerostris bankana</name>
    <dbReference type="NCBI Taxonomy" id="172846"/>
    <lineage>
        <taxon>Eukaryota</taxon>
        <taxon>Metazoa</taxon>
        <taxon>Ecdysozoa</taxon>
        <taxon>Arthropoda</taxon>
        <taxon>Chelicerata</taxon>
        <taxon>Arachnida</taxon>
        <taxon>Araneae</taxon>
        <taxon>Araneomorphae</taxon>
        <taxon>Entelegynae</taxon>
        <taxon>Araneoidea</taxon>
        <taxon>Araneidae</taxon>
        <taxon>Caerostris</taxon>
    </lineage>
</organism>
<evidence type="ECO:0000313" key="3">
    <source>
        <dbReference type="Proteomes" id="UP001054945"/>
    </source>
</evidence>
<proteinExistence type="predicted"/>
<evidence type="ECO:0000313" key="2">
    <source>
        <dbReference type="EMBL" id="GIY87137.1"/>
    </source>
</evidence>
<evidence type="ECO:0000256" key="1">
    <source>
        <dbReference type="SAM" id="MobiDB-lite"/>
    </source>
</evidence>
<keyword evidence="3" id="KW-1185">Reference proteome</keyword>
<dbReference type="Proteomes" id="UP001054945">
    <property type="component" value="Unassembled WGS sequence"/>
</dbReference>
<comment type="caution">
    <text evidence="2">The sequence shown here is derived from an EMBL/GenBank/DDBJ whole genome shotgun (WGS) entry which is preliminary data.</text>
</comment>